<dbReference type="GO" id="GO:0003700">
    <property type="term" value="F:DNA-binding transcription factor activity"/>
    <property type="evidence" value="ECO:0007669"/>
    <property type="project" value="InterPro"/>
</dbReference>
<dbReference type="GO" id="GO:0003677">
    <property type="term" value="F:DNA binding"/>
    <property type="evidence" value="ECO:0007669"/>
    <property type="project" value="UniProtKB-KW"/>
</dbReference>
<keyword evidence="4" id="KW-0804">Transcription</keyword>
<gene>
    <name evidence="6" type="ORF">C8J24_2761</name>
</gene>
<dbReference type="SUPFAM" id="SSF53850">
    <property type="entry name" value="Periplasmic binding protein-like II"/>
    <property type="match status" value="1"/>
</dbReference>
<dbReference type="PANTHER" id="PTHR30537:SF5">
    <property type="entry name" value="HTH-TYPE TRANSCRIPTIONAL ACTIVATOR TTDR-RELATED"/>
    <property type="match status" value="1"/>
</dbReference>
<dbReference type="InterPro" id="IPR005119">
    <property type="entry name" value="LysR_subst-bd"/>
</dbReference>
<keyword evidence="3 6" id="KW-0238">DNA-binding</keyword>
<evidence type="ECO:0000256" key="2">
    <source>
        <dbReference type="ARBA" id="ARBA00023015"/>
    </source>
</evidence>
<name>A0A2T4YMB7_9SPHN</name>
<proteinExistence type="inferred from homology"/>
<dbReference type="Pfam" id="PF03466">
    <property type="entry name" value="LysR_substrate"/>
    <property type="match status" value="1"/>
</dbReference>
<dbReference type="InterPro" id="IPR058163">
    <property type="entry name" value="LysR-type_TF_proteobact-type"/>
</dbReference>
<dbReference type="PROSITE" id="PS50931">
    <property type="entry name" value="HTH_LYSR"/>
    <property type="match status" value="1"/>
</dbReference>
<dbReference type="Proteomes" id="UP000240996">
    <property type="component" value="Unassembled WGS sequence"/>
</dbReference>
<dbReference type="Gene3D" id="1.10.10.10">
    <property type="entry name" value="Winged helix-like DNA-binding domain superfamily/Winged helix DNA-binding domain"/>
    <property type="match status" value="1"/>
</dbReference>
<evidence type="ECO:0000256" key="1">
    <source>
        <dbReference type="ARBA" id="ARBA00009437"/>
    </source>
</evidence>
<dbReference type="AlphaFoldDB" id="A0A2T4YMB7"/>
<keyword evidence="7" id="KW-1185">Reference proteome</keyword>
<accession>A0A2T4YMB7</accession>
<comment type="caution">
    <text evidence="6">The sequence shown here is derived from an EMBL/GenBank/DDBJ whole genome shotgun (WGS) entry which is preliminary data.</text>
</comment>
<dbReference type="EMBL" id="PZZN01000003">
    <property type="protein sequence ID" value="PTM44554.1"/>
    <property type="molecule type" value="Genomic_DNA"/>
</dbReference>
<keyword evidence="2" id="KW-0805">Transcription regulation</keyword>
<evidence type="ECO:0000256" key="4">
    <source>
        <dbReference type="ARBA" id="ARBA00023163"/>
    </source>
</evidence>
<organism evidence="6 7">
    <name type="scientific">Sphingomonas aerolata</name>
    <dbReference type="NCBI Taxonomy" id="185951"/>
    <lineage>
        <taxon>Bacteria</taxon>
        <taxon>Pseudomonadati</taxon>
        <taxon>Pseudomonadota</taxon>
        <taxon>Alphaproteobacteria</taxon>
        <taxon>Sphingomonadales</taxon>
        <taxon>Sphingomonadaceae</taxon>
        <taxon>Sphingomonas</taxon>
    </lineage>
</organism>
<dbReference type="InterPro" id="IPR036390">
    <property type="entry name" value="WH_DNA-bd_sf"/>
</dbReference>
<evidence type="ECO:0000313" key="6">
    <source>
        <dbReference type="EMBL" id="PTM44554.1"/>
    </source>
</evidence>
<dbReference type="RefSeq" id="WP_107933208.1">
    <property type="nucleotide sequence ID" value="NZ_PZZN01000003.1"/>
</dbReference>
<reference evidence="6 7" key="1">
    <citation type="submission" date="2018-04" db="EMBL/GenBank/DDBJ databases">
        <title>Genomic Encyclopedia of Type Strains, Phase III (KMG-III): the genomes of soil and plant-associated and newly described type strains.</title>
        <authorList>
            <person name="Whitman W."/>
        </authorList>
    </citation>
    <scope>NUCLEOTIDE SEQUENCE [LARGE SCALE GENOMIC DNA]</scope>
    <source>
        <strain evidence="6 7">NW12</strain>
    </source>
</reference>
<dbReference type="InterPro" id="IPR000847">
    <property type="entry name" value="LysR_HTH_N"/>
</dbReference>
<dbReference type="Gene3D" id="3.40.190.290">
    <property type="match status" value="1"/>
</dbReference>
<evidence type="ECO:0000313" key="7">
    <source>
        <dbReference type="Proteomes" id="UP000240996"/>
    </source>
</evidence>
<dbReference type="InterPro" id="IPR036388">
    <property type="entry name" value="WH-like_DNA-bd_sf"/>
</dbReference>
<dbReference type="Pfam" id="PF00126">
    <property type="entry name" value="HTH_1"/>
    <property type="match status" value="1"/>
</dbReference>
<protein>
    <submittedName>
        <fullName evidence="6">DNA-binding transcriptional LysR family regulator</fullName>
    </submittedName>
</protein>
<dbReference type="CDD" id="cd08422">
    <property type="entry name" value="PBP2_CrgA_like"/>
    <property type="match status" value="1"/>
</dbReference>
<comment type="similarity">
    <text evidence="1">Belongs to the LysR transcriptional regulatory family.</text>
</comment>
<sequence>MDPDAALFVDVVAAGSLSGAARLRGISPAMVSKRIVRLEMRLGVRLLNRTTRRLEPTARGERYHADMVAILAAIREAEGRVGDRAAGPSGPLRVSAPTSFGRLHIAPRLKPFLDAHPDIALELNLSDGFSDLLGEGIDLAIRIAPTVEPGFDAHRLGDSRRVLCAAPAYLEMVGIPGSAAALGDHRLLAARGQMPWRLTGPDGDFTIDAASHVRTNSSEVVRELALSGVGIALRSLWDVSSDLAAGRLVRVLPAIEGSADVGIFALHPRGAVPSSVVALLDYLRTLWTPSPPWAG</sequence>
<feature type="domain" description="HTH lysR-type" evidence="5">
    <location>
        <begin position="1"/>
        <end position="57"/>
    </location>
</feature>
<evidence type="ECO:0000259" key="5">
    <source>
        <dbReference type="PROSITE" id="PS50931"/>
    </source>
</evidence>
<dbReference type="SUPFAM" id="SSF46785">
    <property type="entry name" value="Winged helix' DNA-binding domain"/>
    <property type="match status" value="1"/>
</dbReference>
<dbReference type="PANTHER" id="PTHR30537">
    <property type="entry name" value="HTH-TYPE TRANSCRIPTIONAL REGULATOR"/>
    <property type="match status" value="1"/>
</dbReference>
<evidence type="ECO:0000256" key="3">
    <source>
        <dbReference type="ARBA" id="ARBA00023125"/>
    </source>
</evidence>